<organism evidence="1 2">
    <name type="scientific">Acidisphaera rubrifaciens HS-AP3</name>
    <dbReference type="NCBI Taxonomy" id="1231350"/>
    <lineage>
        <taxon>Bacteria</taxon>
        <taxon>Pseudomonadati</taxon>
        <taxon>Pseudomonadota</taxon>
        <taxon>Alphaproteobacteria</taxon>
        <taxon>Acetobacterales</taxon>
        <taxon>Acetobacteraceae</taxon>
        <taxon>Acidisphaera</taxon>
    </lineage>
</organism>
<sequence>MTSQTTSLPTIEQVLRIDFTIGGNGAAHTGEGWSVPEPQHTWMLGAASDLGVPLPEGAGDGAYFIQMRVTPFTAGDGGAGAQRLRVLINGHEAARHVLERQETLTVFVPPEAAEADGPLRITIEHPDARRASDVLPVDDARELSIGVHMLRVLRVIERDVPLLLDGAPAAPPAEALLVDIATLGEGPALTRFRATHGVELLDVLNGGTWTLAGLVEALVDDFAAIGRIDGIAAMPCAHADGRETWFAGVRAYGLAYDTGRATAEIDEATMRRREHARLTIAVRRLRQTLAAGSRLLLLHQDVPASDEAMIPLLAALLDRGTSTLLWVTPADAAHPPGTVELLMRGLLRGYVAEPAAAPGDMAAADDGGWMQVCRRGWRLRRALCPSAPAATDPVTDTPPSDRRAA</sequence>
<dbReference type="RefSeq" id="WP_048859644.1">
    <property type="nucleotide sequence ID" value="NZ_BANB01000019.1"/>
</dbReference>
<evidence type="ECO:0000313" key="2">
    <source>
        <dbReference type="Proteomes" id="UP000032680"/>
    </source>
</evidence>
<dbReference type="Proteomes" id="UP000032680">
    <property type="component" value="Unassembled WGS sequence"/>
</dbReference>
<accession>A0A0D6P3Y0</accession>
<dbReference type="CDD" id="cd00102">
    <property type="entry name" value="IPT"/>
    <property type="match status" value="1"/>
</dbReference>
<evidence type="ECO:0000313" key="1">
    <source>
        <dbReference type="EMBL" id="GAN75898.1"/>
    </source>
</evidence>
<protein>
    <submittedName>
        <fullName evidence="1">Uncharacterized protein</fullName>
    </submittedName>
</protein>
<reference evidence="1 2" key="1">
    <citation type="submission" date="2012-11" db="EMBL/GenBank/DDBJ databases">
        <title>Whole genome sequence of Acidisphaera rubrifaciens HS-AP3.</title>
        <authorList>
            <person name="Azuma Y."/>
            <person name="Higashiura N."/>
            <person name="Hirakawa H."/>
            <person name="Matsushita K."/>
        </authorList>
    </citation>
    <scope>NUCLEOTIDE SEQUENCE [LARGE SCALE GENOMIC DNA]</scope>
    <source>
        <strain evidence="1 2">HS-AP3</strain>
    </source>
</reference>
<comment type="caution">
    <text evidence="1">The sequence shown here is derived from an EMBL/GenBank/DDBJ whole genome shotgun (WGS) entry which is preliminary data.</text>
</comment>
<name>A0A0D6P3Y0_9PROT</name>
<gene>
    <name evidence="1" type="ORF">Asru_0019_04</name>
</gene>
<dbReference type="AlphaFoldDB" id="A0A0D6P3Y0"/>
<dbReference type="EMBL" id="BANB01000019">
    <property type="protein sequence ID" value="GAN75898.1"/>
    <property type="molecule type" value="Genomic_DNA"/>
</dbReference>
<keyword evidence="2" id="KW-1185">Reference proteome</keyword>
<dbReference type="OrthoDB" id="9133362at2"/>
<proteinExistence type="predicted"/>